<evidence type="ECO:0000256" key="2">
    <source>
        <dbReference type="SAM" id="SignalP"/>
    </source>
</evidence>
<keyword evidence="1" id="KW-1133">Transmembrane helix</keyword>
<dbReference type="RefSeq" id="WP_135461819.1">
    <property type="nucleotide sequence ID" value="NZ_SRLC01000001.1"/>
</dbReference>
<feature type="transmembrane region" description="Helical" evidence="1">
    <location>
        <begin position="113"/>
        <end position="131"/>
    </location>
</feature>
<dbReference type="Proteomes" id="UP000297549">
    <property type="component" value="Unassembled WGS sequence"/>
</dbReference>
<dbReference type="EMBL" id="SRLC01000001">
    <property type="protein sequence ID" value="TGE24337.1"/>
    <property type="molecule type" value="Genomic_DNA"/>
</dbReference>
<keyword evidence="1" id="KW-0812">Transmembrane</keyword>
<feature type="signal peptide" evidence="2">
    <location>
        <begin position="1"/>
        <end position="20"/>
    </location>
</feature>
<organism evidence="3 4">
    <name type="scientific">Hymenobacter aquaticus</name>
    <dbReference type="NCBI Taxonomy" id="1867101"/>
    <lineage>
        <taxon>Bacteria</taxon>
        <taxon>Pseudomonadati</taxon>
        <taxon>Bacteroidota</taxon>
        <taxon>Cytophagia</taxon>
        <taxon>Cytophagales</taxon>
        <taxon>Hymenobacteraceae</taxon>
        <taxon>Hymenobacter</taxon>
    </lineage>
</organism>
<dbReference type="OrthoDB" id="9894610at2"/>
<dbReference type="AlphaFoldDB" id="A0A4Z0Q2S8"/>
<evidence type="ECO:0000313" key="4">
    <source>
        <dbReference type="Proteomes" id="UP000297549"/>
    </source>
</evidence>
<proteinExistence type="predicted"/>
<gene>
    <name evidence="3" type="ORF">E5K00_03735</name>
</gene>
<protein>
    <submittedName>
        <fullName evidence="3">Uncharacterized protein</fullName>
    </submittedName>
</protein>
<evidence type="ECO:0000256" key="1">
    <source>
        <dbReference type="SAM" id="Phobius"/>
    </source>
</evidence>
<keyword evidence="1" id="KW-0472">Membrane</keyword>
<evidence type="ECO:0000313" key="3">
    <source>
        <dbReference type="EMBL" id="TGE24337.1"/>
    </source>
</evidence>
<name>A0A4Z0Q2S8_9BACT</name>
<comment type="caution">
    <text evidence="3">The sequence shown here is derived from an EMBL/GenBank/DDBJ whole genome shotgun (WGS) entry which is preliminary data.</text>
</comment>
<keyword evidence="2" id="KW-0732">Signal</keyword>
<reference evidence="3 4" key="1">
    <citation type="submission" date="2019-04" db="EMBL/GenBank/DDBJ databases">
        <authorList>
            <person name="Feng G."/>
            <person name="Zhang J."/>
            <person name="Zhu H."/>
        </authorList>
    </citation>
    <scope>NUCLEOTIDE SEQUENCE [LARGE SCALE GENOMIC DNA]</scope>
    <source>
        <strain evidence="3 4">JCM 31653</strain>
    </source>
</reference>
<keyword evidence="4" id="KW-1185">Reference proteome</keyword>
<sequence length="132" mass="14420">MKQLLLPTLLLLSFSASSQAIKPAPKTVTLSVTQAAKIEDSLRVLPLLRQEARQWRLAAADYQGAADSLQRAGRLQQDAARSYQKSLDDQQRLLASETAEKTLWQGKARKRGLLNGLLIALSSGLVLLAAVR</sequence>
<accession>A0A4Z0Q2S8</accession>
<feature type="chain" id="PRO_5021193622" evidence="2">
    <location>
        <begin position="21"/>
        <end position="132"/>
    </location>
</feature>